<evidence type="ECO:0000259" key="2">
    <source>
        <dbReference type="PROSITE" id="PS50053"/>
    </source>
</evidence>
<dbReference type="SUPFAM" id="SSF54236">
    <property type="entry name" value="Ubiquitin-like"/>
    <property type="match status" value="1"/>
</dbReference>
<dbReference type="PANTHER" id="PTHR10666">
    <property type="entry name" value="UBIQUITIN"/>
    <property type="match status" value="1"/>
</dbReference>
<feature type="compositionally biased region" description="Polar residues" evidence="1">
    <location>
        <begin position="485"/>
        <end position="496"/>
    </location>
</feature>
<dbReference type="PROSITE" id="PS50053">
    <property type="entry name" value="UBIQUITIN_2"/>
    <property type="match status" value="1"/>
</dbReference>
<evidence type="ECO:0000313" key="4">
    <source>
        <dbReference type="Proteomes" id="UP000800040"/>
    </source>
</evidence>
<name>A0A6A5JVI5_9PLEO</name>
<feature type="compositionally biased region" description="Basic and acidic residues" evidence="1">
    <location>
        <begin position="497"/>
        <end position="508"/>
    </location>
</feature>
<accession>A0A6A5JVI5</accession>
<dbReference type="SMART" id="SM00213">
    <property type="entry name" value="UBQ"/>
    <property type="match status" value="1"/>
</dbReference>
<dbReference type="PRINTS" id="PR00348">
    <property type="entry name" value="UBIQUITIN"/>
</dbReference>
<feature type="compositionally biased region" description="Basic and acidic residues" evidence="1">
    <location>
        <begin position="468"/>
        <end position="484"/>
    </location>
</feature>
<dbReference type="Pfam" id="PF00240">
    <property type="entry name" value="ubiquitin"/>
    <property type="match status" value="1"/>
</dbReference>
<dbReference type="InterPro" id="IPR000626">
    <property type="entry name" value="Ubiquitin-like_dom"/>
</dbReference>
<gene>
    <name evidence="3" type="ORF">BDW02DRAFT_243923</name>
</gene>
<dbReference type="Proteomes" id="UP000800040">
    <property type="component" value="Unassembled WGS sequence"/>
</dbReference>
<dbReference type="OrthoDB" id="428577at2759"/>
<evidence type="ECO:0000313" key="3">
    <source>
        <dbReference type="EMBL" id="KAF1828365.1"/>
    </source>
</evidence>
<reference evidence="3" key="1">
    <citation type="submission" date="2020-01" db="EMBL/GenBank/DDBJ databases">
        <authorList>
            <consortium name="DOE Joint Genome Institute"/>
            <person name="Haridas S."/>
            <person name="Albert R."/>
            <person name="Binder M."/>
            <person name="Bloem J."/>
            <person name="Labutti K."/>
            <person name="Salamov A."/>
            <person name="Andreopoulos B."/>
            <person name="Baker S.E."/>
            <person name="Barry K."/>
            <person name="Bills G."/>
            <person name="Bluhm B.H."/>
            <person name="Cannon C."/>
            <person name="Castanera R."/>
            <person name="Culley D.E."/>
            <person name="Daum C."/>
            <person name="Ezra D."/>
            <person name="Gonzalez J.B."/>
            <person name="Henrissat B."/>
            <person name="Kuo A."/>
            <person name="Liang C."/>
            <person name="Lipzen A."/>
            <person name="Lutzoni F."/>
            <person name="Magnuson J."/>
            <person name="Mondo S."/>
            <person name="Nolan M."/>
            <person name="Ohm R."/>
            <person name="Pangilinan J."/>
            <person name="Park H.-J."/>
            <person name="Ramirez L."/>
            <person name="Alfaro M."/>
            <person name="Sun H."/>
            <person name="Tritt A."/>
            <person name="Yoshinaga Y."/>
            <person name="Zwiers L.-H."/>
            <person name="Turgeon B.G."/>
            <person name="Goodwin S.B."/>
            <person name="Spatafora J.W."/>
            <person name="Crous P.W."/>
            <person name="Grigoriev I.V."/>
        </authorList>
    </citation>
    <scope>NUCLEOTIDE SEQUENCE</scope>
    <source>
        <strain evidence="3">P77</strain>
    </source>
</reference>
<dbReference type="Gene3D" id="3.10.20.90">
    <property type="entry name" value="Phosphatidylinositol 3-kinase Catalytic Subunit, Chain A, domain 1"/>
    <property type="match status" value="1"/>
</dbReference>
<dbReference type="InterPro" id="IPR050158">
    <property type="entry name" value="Ubiquitin_ubiquitin-like"/>
</dbReference>
<dbReference type="FunFam" id="3.10.20.90:FF:000160">
    <property type="entry name" value="Polyubiquitin-C"/>
    <property type="match status" value="1"/>
</dbReference>
<sequence length="562" mass="63821">MSSPWYPNQRISNNTIYLDDLEISFRRTVRVPDSETLSALPPSLGTFPLFKVKDFVEALPCEMSMKGGLFMPLYQREAMWIQFRSNQPYAIKIHVGGVNAISGEPMVETAATRLRRQNLVGQKKSVQDYIVIPEQRWLDGIVTGSGQVRQFVAMPQGSHYSVEMQMTGQEVTGGLQFEVTPSERDILILKIIKIIKIKQSVKYRVHRNETLKAFRRMLEEDSRVEFGPRDYIWCEHFYPNTKTRSYICIRDFDTIFSQLGYPHGGEVRLVQHHSWIGFICVKTLTGKTIVIRCESSYTIDSVMGKIQDKEGIPTDQQRLIFDGQQLIPEFTLAEYGVAKESTMYLVLRLRGGGDSHVLPPVSSQPEMGIAAGGAIKQSIVQDPGRPWRKSETKTFNIQILNSVHFRHVTGQEPPQTPIDAQTYARLGYPFYSIYEEPTDITGDFQDIQSVGQIDGFRESQIRPKVVRLPKEKGNEPNENSKDDSTGSSHEATNPATSDDHISSWENHHVSSHSLRPSGEPLTNTLRTLHAQVGFWNAVNPVAEFRDVFALEREMKQYGESLF</sequence>
<protein>
    <submittedName>
        <fullName evidence="3">Ubiquitin-domain-containing protein</fullName>
    </submittedName>
</protein>
<dbReference type="InterPro" id="IPR029071">
    <property type="entry name" value="Ubiquitin-like_domsf"/>
</dbReference>
<keyword evidence="4" id="KW-1185">Reference proteome</keyword>
<organism evidence="3 4">
    <name type="scientific">Decorospora gaudefroyi</name>
    <dbReference type="NCBI Taxonomy" id="184978"/>
    <lineage>
        <taxon>Eukaryota</taxon>
        <taxon>Fungi</taxon>
        <taxon>Dikarya</taxon>
        <taxon>Ascomycota</taxon>
        <taxon>Pezizomycotina</taxon>
        <taxon>Dothideomycetes</taxon>
        <taxon>Pleosporomycetidae</taxon>
        <taxon>Pleosporales</taxon>
        <taxon>Pleosporineae</taxon>
        <taxon>Pleosporaceae</taxon>
        <taxon>Decorospora</taxon>
    </lineage>
</organism>
<evidence type="ECO:0000256" key="1">
    <source>
        <dbReference type="SAM" id="MobiDB-lite"/>
    </source>
</evidence>
<feature type="region of interest" description="Disordered" evidence="1">
    <location>
        <begin position="458"/>
        <end position="518"/>
    </location>
</feature>
<dbReference type="InterPro" id="IPR019956">
    <property type="entry name" value="Ubiquitin_dom"/>
</dbReference>
<feature type="domain" description="Ubiquitin-like" evidence="2">
    <location>
        <begin position="279"/>
        <end position="352"/>
    </location>
</feature>
<proteinExistence type="predicted"/>
<dbReference type="AlphaFoldDB" id="A0A6A5JVI5"/>
<dbReference type="EMBL" id="ML975562">
    <property type="protein sequence ID" value="KAF1828365.1"/>
    <property type="molecule type" value="Genomic_DNA"/>
</dbReference>